<reference evidence="3 4" key="1">
    <citation type="submission" date="2016-11" db="EMBL/GenBank/DDBJ databases">
        <authorList>
            <person name="Jaros S."/>
            <person name="Januszkiewicz K."/>
            <person name="Wedrychowicz H."/>
        </authorList>
    </citation>
    <scope>NUCLEOTIDE SEQUENCE [LARGE SCALE GENOMIC DNA]</scope>
    <source>
        <strain evidence="3 4">DSM 4740</strain>
    </source>
</reference>
<keyword evidence="1" id="KW-0812">Transmembrane</keyword>
<dbReference type="EMBL" id="FRCA01000005">
    <property type="protein sequence ID" value="SHM17071.1"/>
    <property type="molecule type" value="Genomic_DNA"/>
</dbReference>
<keyword evidence="5" id="KW-1185">Reference proteome</keyword>
<feature type="transmembrane region" description="Helical" evidence="1">
    <location>
        <begin position="36"/>
        <end position="58"/>
    </location>
</feature>
<protein>
    <submittedName>
        <fullName evidence="3">Uncharacterized protein</fullName>
    </submittedName>
</protein>
<dbReference type="OrthoDB" id="6168423at2"/>
<sequence length="121" mass="12796">MSQRRSNRLGALLLVIASLVGLGVALYAWFTPLTGVTGTLGALVAIVACLVLALLAWILSRLQGGAARNLVRVVILLGLFGTAFAGLLLHQWWISAAMALGLVGWILDIACARRTSLHSYS</sequence>
<dbReference type="Proteomes" id="UP000184123">
    <property type="component" value="Unassembled WGS sequence"/>
</dbReference>
<evidence type="ECO:0000313" key="3">
    <source>
        <dbReference type="EMBL" id="SHM17071.1"/>
    </source>
</evidence>
<name>A0A1M7GLJ5_9GAMM</name>
<keyword evidence="1" id="KW-1133">Transmembrane helix</keyword>
<feature type="transmembrane region" description="Helical" evidence="1">
    <location>
        <begin position="70"/>
        <end position="87"/>
    </location>
</feature>
<feature type="transmembrane region" description="Helical" evidence="1">
    <location>
        <begin position="93"/>
        <end position="112"/>
    </location>
</feature>
<feature type="transmembrane region" description="Helical" evidence="1">
    <location>
        <begin position="12"/>
        <end position="30"/>
    </location>
</feature>
<accession>A0A1M7GLJ5</accession>
<evidence type="ECO:0000256" key="1">
    <source>
        <dbReference type="SAM" id="Phobius"/>
    </source>
</evidence>
<gene>
    <name evidence="2" type="ORF">HCU01_18010</name>
    <name evidence="3" type="ORF">SAMN05660971_02394</name>
</gene>
<organism evidence="3 4">
    <name type="scientific">Halomonas cupida</name>
    <dbReference type="NCBI Taxonomy" id="44933"/>
    <lineage>
        <taxon>Bacteria</taxon>
        <taxon>Pseudomonadati</taxon>
        <taxon>Pseudomonadota</taxon>
        <taxon>Gammaproteobacteria</taxon>
        <taxon>Oceanospirillales</taxon>
        <taxon>Halomonadaceae</taxon>
        <taxon>Halomonas</taxon>
    </lineage>
</organism>
<dbReference type="AlphaFoldDB" id="A0A1M7GLJ5"/>
<dbReference type="RefSeq" id="WP_073435408.1">
    <property type="nucleotide sequence ID" value="NZ_BJXU01000063.1"/>
</dbReference>
<evidence type="ECO:0000313" key="4">
    <source>
        <dbReference type="Proteomes" id="UP000184123"/>
    </source>
</evidence>
<reference evidence="2 5" key="2">
    <citation type="submission" date="2019-07" db="EMBL/GenBank/DDBJ databases">
        <title>Whole genome shotgun sequence of Halomonas cupida NBRC 102219.</title>
        <authorList>
            <person name="Hosoyama A."/>
            <person name="Uohara A."/>
            <person name="Ohji S."/>
            <person name="Ichikawa N."/>
        </authorList>
    </citation>
    <scope>NUCLEOTIDE SEQUENCE [LARGE SCALE GENOMIC DNA]</scope>
    <source>
        <strain evidence="2 5">NBRC 102219</strain>
    </source>
</reference>
<keyword evidence="1" id="KW-0472">Membrane</keyword>
<proteinExistence type="predicted"/>
<evidence type="ECO:0000313" key="5">
    <source>
        <dbReference type="Proteomes" id="UP000321726"/>
    </source>
</evidence>
<evidence type="ECO:0000313" key="2">
    <source>
        <dbReference type="EMBL" id="GEN23852.1"/>
    </source>
</evidence>
<dbReference type="EMBL" id="BJXU01000063">
    <property type="protein sequence ID" value="GEN23852.1"/>
    <property type="molecule type" value="Genomic_DNA"/>
</dbReference>
<dbReference type="Proteomes" id="UP000321726">
    <property type="component" value="Unassembled WGS sequence"/>
</dbReference>